<gene>
    <name evidence="3" type="ORF">FSB_LOCUS48541</name>
</gene>
<keyword evidence="1" id="KW-0175">Coiled coil</keyword>
<evidence type="ECO:0000313" key="3">
    <source>
        <dbReference type="EMBL" id="SPD20659.1"/>
    </source>
</evidence>
<dbReference type="Gene3D" id="1.20.5.170">
    <property type="match status" value="1"/>
</dbReference>
<protein>
    <submittedName>
        <fullName evidence="3">Uncharacterized protein</fullName>
    </submittedName>
</protein>
<dbReference type="AlphaFoldDB" id="A0A2N9I9D7"/>
<dbReference type="EMBL" id="OIVN01005057">
    <property type="protein sequence ID" value="SPD20659.1"/>
    <property type="molecule type" value="Genomic_DNA"/>
</dbReference>
<feature type="region of interest" description="Disordered" evidence="2">
    <location>
        <begin position="138"/>
        <end position="212"/>
    </location>
</feature>
<feature type="coiled-coil region" evidence="1">
    <location>
        <begin position="301"/>
        <end position="385"/>
    </location>
</feature>
<accession>A0A2N9I9D7</accession>
<evidence type="ECO:0000256" key="1">
    <source>
        <dbReference type="SAM" id="Coils"/>
    </source>
</evidence>
<sequence>MPSSNKGFDNDWLVVSGNWYSGSSRCRNMFGRPVTSRLNVPATSANLEDIRKVLRSNICVDRFGNPRAASLLLGYSPLVGNFLEGPTIPRSQETPVEPTVLFVAHPASTVHSTSVPEFIPTGEVSEMAPPVDVFEILGKRKKESSSSKGKEKEKQKQKEKEKPEAPPRRSRRIIYETATPSQQKGGGEAEELVRRPKRARAAAEQTELPGSSSVSNVWVPKMAVAGDPITTAHTVFETTDVEFSARVAQAITRASCLPGDSQIWDQMSSGRIFRHISRGLVMAAQGVHAAEARVTGLHQAVKDKEEQIVGLNQTMKEKDAEHEKVVSDVMATAAENYGKLEKRLHEATNKLKDAEEKVRSESEQRAKAEAELAPLHDRIRRLESECCQSIEKARIDGIREGKAEGEQKILDEVADQLELVYNRSFRDGWKAALTKTGTPTTSDLFLRENTPLPFPQVDLKASDDEAEEGEGGERKEEVVEELGGSEIVPILISTDDMPAPIPTVLLDPTPSQTEEPSAQEEAAPLVSAPPDSVPPSS</sequence>
<organism evidence="3">
    <name type="scientific">Fagus sylvatica</name>
    <name type="common">Beechnut</name>
    <dbReference type="NCBI Taxonomy" id="28930"/>
    <lineage>
        <taxon>Eukaryota</taxon>
        <taxon>Viridiplantae</taxon>
        <taxon>Streptophyta</taxon>
        <taxon>Embryophyta</taxon>
        <taxon>Tracheophyta</taxon>
        <taxon>Spermatophyta</taxon>
        <taxon>Magnoliopsida</taxon>
        <taxon>eudicotyledons</taxon>
        <taxon>Gunneridae</taxon>
        <taxon>Pentapetalae</taxon>
        <taxon>rosids</taxon>
        <taxon>fabids</taxon>
        <taxon>Fagales</taxon>
        <taxon>Fagaceae</taxon>
        <taxon>Fagus</taxon>
    </lineage>
</organism>
<name>A0A2N9I9D7_FAGSY</name>
<proteinExistence type="predicted"/>
<reference evidence="3" key="1">
    <citation type="submission" date="2018-02" db="EMBL/GenBank/DDBJ databases">
        <authorList>
            <person name="Cohen D.B."/>
            <person name="Kent A.D."/>
        </authorList>
    </citation>
    <scope>NUCLEOTIDE SEQUENCE</scope>
</reference>
<feature type="region of interest" description="Disordered" evidence="2">
    <location>
        <begin position="451"/>
        <end position="537"/>
    </location>
</feature>
<evidence type="ECO:0000256" key="2">
    <source>
        <dbReference type="SAM" id="MobiDB-lite"/>
    </source>
</evidence>
<feature type="compositionally biased region" description="Basic and acidic residues" evidence="2">
    <location>
        <begin position="143"/>
        <end position="167"/>
    </location>
</feature>